<dbReference type="Gene3D" id="3.40.50.620">
    <property type="entry name" value="HUPs"/>
    <property type="match status" value="1"/>
</dbReference>
<comment type="caution">
    <text evidence="5">The sequence shown here is derived from an EMBL/GenBank/DDBJ whole genome shotgun (WGS) entry which is preliminary data.</text>
</comment>
<dbReference type="InterPro" id="IPR004821">
    <property type="entry name" value="Cyt_trans-like"/>
</dbReference>
<dbReference type="GO" id="GO:0005737">
    <property type="term" value="C:cytoplasm"/>
    <property type="evidence" value="ECO:0007669"/>
    <property type="project" value="InterPro"/>
</dbReference>
<evidence type="ECO:0000259" key="4">
    <source>
        <dbReference type="Pfam" id="PF01467"/>
    </source>
</evidence>
<dbReference type="AlphaFoldDB" id="A0A7X0TK04"/>
<organism evidence="5 6">
    <name type="scientific">Listeria booriae</name>
    <dbReference type="NCBI Taxonomy" id="1552123"/>
    <lineage>
        <taxon>Bacteria</taxon>
        <taxon>Bacillati</taxon>
        <taxon>Bacillota</taxon>
        <taxon>Bacilli</taxon>
        <taxon>Bacillales</taxon>
        <taxon>Listeriaceae</taxon>
        <taxon>Listeria</taxon>
    </lineage>
</organism>
<dbReference type="Proteomes" id="UP000532866">
    <property type="component" value="Unassembled WGS sequence"/>
</dbReference>
<accession>A0A7X0TK04</accession>
<dbReference type="NCBIfam" id="TIGR00125">
    <property type="entry name" value="cyt_tran_rel"/>
    <property type="match status" value="1"/>
</dbReference>
<feature type="domain" description="Cytidyltransferase-like" evidence="4">
    <location>
        <begin position="5"/>
        <end position="123"/>
    </location>
</feature>
<evidence type="ECO:0000313" key="6">
    <source>
        <dbReference type="Proteomes" id="UP000532866"/>
    </source>
</evidence>
<evidence type="ECO:0000313" key="5">
    <source>
        <dbReference type="EMBL" id="MBC1330581.1"/>
    </source>
</evidence>
<sequence>MKKVITYGTFDLLHWGHIKLLERAKELGDYLVVAISTDEFNRLKHKEAYHSFEHRKLILEAIRYVDEVIPENEWEQKIQDVKDHNIDIFVMGDDWKGEFDFLKDYCEVVYLPRTTGISTTKIKDDLR</sequence>
<dbReference type="GO" id="GO:0019350">
    <property type="term" value="P:teichoic acid biosynthetic process"/>
    <property type="evidence" value="ECO:0007669"/>
    <property type="project" value="InterPro"/>
</dbReference>
<dbReference type="EMBL" id="JAAROL010000001">
    <property type="protein sequence ID" value="MBC1330581.1"/>
    <property type="molecule type" value="Genomic_DNA"/>
</dbReference>
<dbReference type="RefSeq" id="WP_185372501.1">
    <property type="nucleotide sequence ID" value="NZ_JAARNB010000001.1"/>
</dbReference>
<keyword evidence="2 5" id="KW-0548">Nucleotidyltransferase</keyword>
<evidence type="ECO:0000256" key="1">
    <source>
        <dbReference type="ARBA" id="ARBA00022679"/>
    </source>
</evidence>
<gene>
    <name evidence="5" type="primary">tagD</name>
    <name evidence="5" type="ORF">HB759_01335</name>
</gene>
<proteinExistence type="predicted"/>
<dbReference type="SUPFAM" id="SSF52374">
    <property type="entry name" value="Nucleotidylyl transferase"/>
    <property type="match status" value="1"/>
</dbReference>
<dbReference type="Pfam" id="PF01467">
    <property type="entry name" value="CTP_transf_like"/>
    <property type="match status" value="1"/>
</dbReference>
<dbReference type="InterPro" id="IPR014729">
    <property type="entry name" value="Rossmann-like_a/b/a_fold"/>
</dbReference>
<dbReference type="InterPro" id="IPR006409">
    <property type="entry name" value="G3P_cytidylTrfase"/>
</dbReference>
<protein>
    <recommendedName>
        <fullName evidence="3">Glycerol-3-phosphate cytidylyltransferase</fullName>
        <ecNumber evidence="3">2.7.7.39</ecNumber>
    </recommendedName>
</protein>
<dbReference type="PANTHER" id="PTHR43793">
    <property type="entry name" value="FAD SYNTHASE"/>
    <property type="match status" value="1"/>
</dbReference>
<dbReference type="GO" id="GO:0046872">
    <property type="term" value="F:metal ion binding"/>
    <property type="evidence" value="ECO:0007669"/>
    <property type="project" value="InterPro"/>
</dbReference>
<keyword evidence="1 5" id="KW-0808">Transferase</keyword>
<dbReference type="PANTHER" id="PTHR43793:SF1">
    <property type="entry name" value="FAD SYNTHASE"/>
    <property type="match status" value="1"/>
</dbReference>
<dbReference type="GO" id="GO:0047348">
    <property type="term" value="F:glycerol-3-phosphate cytidylyltransferase activity"/>
    <property type="evidence" value="ECO:0007669"/>
    <property type="project" value="UniProtKB-UniRule"/>
</dbReference>
<dbReference type="NCBIfam" id="TIGR01518">
    <property type="entry name" value="g3p_cytidyltrns"/>
    <property type="match status" value="1"/>
</dbReference>
<dbReference type="InterPro" id="IPR050385">
    <property type="entry name" value="Archaeal_FAD_synthase"/>
</dbReference>
<evidence type="ECO:0000256" key="2">
    <source>
        <dbReference type="ARBA" id="ARBA00022695"/>
    </source>
</evidence>
<dbReference type="CDD" id="cd02171">
    <property type="entry name" value="G3P_Cytidylyltransferase"/>
    <property type="match status" value="1"/>
</dbReference>
<evidence type="ECO:0000256" key="3">
    <source>
        <dbReference type="NCBIfam" id="TIGR01518"/>
    </source>
</evidence>
<dbReference type="EC" id="2.7.7.39" evidence="3"/>
<name>A0A7X0TK04_9LIST</name>
<reference evidence="5 6" key="1">
    <citation type="submission" date="2020-03" db="EMBL/GenBank/DDBJ databases">
        <title>Soil Listeria distribution.</title>
        <authorList>
            <person name="Liao J."/>
            <person name="Wiedmann M."/>
        </authorList>
    </citation>
    <scope>NUCLEOTIDE SEQUENCE [LARGE SCALE GENOMIC DNA]</scope>
    <source>
        <strain evidence="5 6">FSL L7-1833</strain>
    </source>
</reference>